<reference evidence="10" key="1">
    <citation type="submission" date="2016-10" db="EMBL/GenBank/DDBJ databases">
        <authorList>
            <person name="Varghese N."/>
            <person name="Submissions S."/>
        </authorList>
    </citation>
    <scope>NUCLEOTIDE SEQUENCE [LARGE SCALE GENOMIC DNA]</scope>
    <source>
        <strain evidence="10">DSM 28453</strain>
    </source>
</reference>
<dbReference type="AlphaFoldDB" id="A0A1I4ARU7"/>
<dbReference type="Gene3D" id="3.40.309.10">
    <property type="entry name" value="Aldehyde Dehydrogenase, Chain A, domain 2"/>
    <property type="match status" value="1"/>
</dbReference>
<dbReference type="Gene3D" id="3.40.605.10">
    <property type="entry name" value="Aldehyde Dehydrogenase, Chain A, domain 1"/>
    <property type="match status" value="1"/>
</dbReference>
<dbReference type="GO" id="GO:0006081">
    <property type="term" value="P:aldehyde metabolic process"/>
    <property type="evidence" value="ECO:0007669"/>
    <property type="project" value="InterPro"/>
</dbReference>
<evidence type="ECO:0000256" key="3">
    <source>
        <dbReference type="ARBA" id="ARBA00023027"/>
    </source>
</evidence>
<dbReference type="GO" id="GO:0004029">
    <property type="term" value="F:aldehyde dehydrogenase (NAD+) activity"/>
    <property type="evidence" value="ECO:0007669"/>
    <property type="project" value="TreeGrafter"/>
</dbReference>
<dbReference type="PANTHER" id="PTHR43570:SF20">
    <property type="entry name" value="ALDEHYDE DEHYDROGENASE ALDX-RELATED"/>
    <property type="match status" value="1"/>
</dbReference>
<dbReference type="CDD" id="cd07133">
    <property type="entry name" value="ALDH_CALDH_CalB"/>
    <property type="match status" value="1"/>
</dbReference>
<keyword evidence="10" id="KW-1185">Reference proteome</keyword>
<feature type="active site" evidence="5 6">
    <location>
        <position position="221"/>
    </location>
</feature>
<protein>
    <recommendedName>
        <fullName evidence="4">Aldehyde dehydrogenase</fullName>
    </recommendedName>
</protein>
<gene>
    <name evidence="9" type="ORF">SAMN04488036_101554</name>
</gene>
<dbReference type="OrthoDB" id="9812625at2"/>
<evidence type="ECO:0000256" key="6">
    <source>
        <dbReference type="PROSITE-ProRule" id="PRU10007"/>
    </source>
</evidence>
<evidence type="ECO:0000256" key="5">
    <source>
        <dbReference type="PIRSR" id="PIRSR036492-1"/>
    </source>
</evidence>
<evidence type="ECO:0000259" key="8">
    <source>
        <dbReference type="Pfam" id="PF00171"/>
    </source>
</evidence>
<name>A0A1I4ARU7_9RHOB</name>
<feature type="active site" evidence="5">
    <location>
        <position position="255"/>
    </location>
</feature>
<evidence type="ECO:0000256" key="4">
    <source>
        <dbReference type="PIRNR" id="PIRNR036492"/>
    </source>
</evidence>
<comment type="similarity">
    <text evidence="1 4 7">Belongs to the aldehyde dehydrogenase family.</text>
</comment>
<feature type="domain" description="Aldehyde dehydrogenase" evidence="8">
    <location>
        <begin position="32"/>
        <end position="446"/>
    </location>
</feature>
<organism evidence="9 10">
    <name type="scientific">Shimia haliotis</name>
    <dbReference type="NCBI Taxonomy" id="1280847"/>
    <lineage>
        <taxon>Bacteria</taxon>
        <taxon>Pseudomonadati</taxon>
        <taxon>Pseudomonadota</taxon>
        <taxon>Alphaproteobacteria</taxon>
        <taxon>Rhodobacterales</taxon>
        <taxon>Roseobacteraceae</taxon>
    </lineage>
</organism>
<dbReference type="InterPro" id="IPR016161">
    <property type="entry name" value="Ald_DH/histidinol_DH"/>
</dbReference>
<dbReference type="PANTHER" id="PTHR43570">
    <property type="entry name" value="ALDEHYDE DEHYDROGENASE"/>
    <property type="match status" value="1"/>
</dbReference>
<proteinExistence type="inferred from homology"/>
<dbReference type="RefSeq" id="WP_093319944.1">
    <property type="nucleotide sequence ID" value="NZ_FOSZ01000001.1"/>
</dbReference>
<keyword evidence="2 4" id="KW-0560">Oxidoreductase</keyword>
<dbReference type="PIRSF" id="PIRSF036492">
    <property type="entry name" value="ALDH"/>
    <property type="match status" value="1"/>
</dbReference>
<accession>A0A1I4ARU7</accession>
<keyword evidence="3" id="KW-0520">NAD</keyword>
<evidence type="ECO:0000313" key="9">
    <source>
        <dbReference type="EMBL" id="SFK59094.1"/>
    </source>
</evidence>
<dbReference type="InterPro" id="IPR029510">
    <property type="entry name" value="Ald_DH_CS_GLU"/>
</dbReference>
<dbReference type="InterPro" id="IPR016162">
    <property type="entry name" value="Ald_DH_N"/>
</dbReference>
<evidence type="ECO:0000256" key="7">
    <source>
        <dbReference type="RuleBase" id="RU003345"/>
    </source>
</evidence>
<dbReference type="STRING" id="1280847.SAMN04488036_101554"/>
<dbReference type="Proteomes" id="UP000198851">
    <property type="component" value="Unassembled WGS sequence"/>
</dbReference>
<evidence type="ECO:0000313" key="10">
    <source>
        <dbReference type="Proteomes" id="UP000198851"/>
    </source>
</evidence>
<evidence type="ECO:0000256" key="1">
    <source>
        <dbReference type="ARBA" id="ARBA00009986"/>
    </source>
</evidence>
<dbReference type="SUPFAM" id="SSF53720">
    <property type="entry name" value="ALDH-like"/>
    <property type="match status" value="1"/>
</dbReference>
<dbReference type="Pfam" id="PF00171">
    <property type="entry name" value="Aldedh"/>
    <property type="match status" value="1"/>
</dbReference>
<dbReference type="PROSITE" id="PS00687">
    <property type="entry name" value="ALDEHYDE_DEHYDR_GLU"/>
    <property type="match status" value="1"/>
</dbReference>
<sequence>MNIQNPQADATDALKVQFDRLKIAYASETYPTLQTRLERLSKLDSMIAGNQEAIIEALDTDFGCRARSETVLAEIIGTRGAIHYAKKKLRGWMQPRRRGTSFWSLPAKSYALAQPLGVVGIMAPWNYSFNLSLAPIVAALAAGNRVMLSMSEETPTLCSLVQRLIAESFEADLVEVVQGGAVVSPAFAQLPFDHLLFTGSTRVGRLVAQAAAANLTPVTLELGGKSPAIVAADYDIAEAATRISWGKTFNAGQTCIAPDYAFVPAAERDRFAAAVLAKFAKSFSGVEDPDLTAIVAERFYNRLNELVAEAQSKGATILRVDGQEPRAVDGVFKFPLTVVLDPPRDSALMQEEIFGPILPVLTYDSLDEVVEYVSAGERPLSLYAFTKDQDVIARLQRDTVSGSFGVNETLMQFVQEDLAFGGVGASGQGAYHGNEGFDTFSHVKSVFVQRGFGSFTGLKLLHPPYGRLSQRVLKMMQG</sequence>
<dbReference type="InterPro" id="IPR016163">
    <property type="entry name" value="Ald_DH_C"/>
</dbReference>
<dbReference type="GO" id="GO:0005737">
    <property type="term" value="C:cytoplasm"/>
    <property type="evidence" value="ECO:0007669"/>
    <property type="project" value="TreeGrafter"/>
</dbReference>
<dbReference type="InterPro" id="IPR015590">
    <property type="entry name" value="Aldehyde_DH_dom"/>
</dbReference>
<dbReference type="EMBL" id="FOSZ01000001">
    <property type="protein sequence ID" value="SFK59094.1"/>
    <property type="molecule type" value="Genomic_DNA"/>
</dbReference>
<dbReference type="InterPro" id="IPR012394">
    <property type="entry name" value="Aldehyde_DH_NAD(P)"/>
</dbReference>
<evidence type="ECO:0000256" key="2">
    <source>
        <dbReference type="ARBA" id="ARBA00023002"/>
    </source>
</evidence>